<dbReference type="Pfam" id="PF11863">
    <property type="entry name" value="DUF3383"/>
    <property type="match status" value="1"/>
</dbReference>
<dbReference type="Proteomes" id="UP000091820">
    <property type="component" value="Unassembled WGS sequence"/>
</dbReference>
<dbReference type="InterPro" id="IPR021695">
    <property type="entry name" value="Phage_KPP10_Orf10"/>
</dbReference>
<dbReference type="AlphaFoldDB" id="A0A1A9WSJ1"/>
<evidence type="ECO:0000313" key="2">
    <source>
        <dbReference type="Proteomes" id="UP000091820"/>
    </source>
</evidence>
<proteinExistence type="predicted"/>
<sequence length="421" mass="45953">MKAEHDLYKAVNVAFAQKPATDVVYIGNRKMSGSGGNTEDWPTTLQAIRKENDLWYGLAITSRQPEDILAVADWAESAEKLFGTVAAQEAFDGSNTRDIVSQLKAKNLTHTFVLASTYPELFYEVALMSRCFTVYPGGETWANKSLTVVTGDELLESQYDAARKKNASTYEVFNGDFPLTQTGKVASGEWIDVVRFGDWLKAEMQADVVAALSNANKIPYTDEGIGIIKNAMLSSLALGRARGGIAPDSLDENGDVLPSWVITAPLARDISANNKGLRVLKDVGCNELSVTFHGKTIRDFADSSIIKVTKDSDAITTKEGVDGGISRSITYGKLWTVELQILQTSPVNELLFREFQKDMVSGGANTGPLTIEDLRGKTVFNFTKSWIAKPADTEFSNETVNRTWTIRAVAAPTDYTLGGND</sequence>
<protein>
    <submittedName>
        <fullName evidence="1">Uncharacterized protein</fullName>
    </submittedName>
</protein>
<dbReference type="EnsemblMetazoa" id="GBRI030440-RA">
    <property type="protein sequence ID" value="GBRI030440-PA"/>
    <property type="gene ID" value="GBRI030440"/>
</dbReference>
<name>A0A1A9WSJ1_9MUSC</name>
<dbReference type="NCBIfam" id="NF047581">
    <property type="entry name" value="gp105_phage_fam"/>
    <property type="match status" value="1"/>
</dbReference>
<reference evidence="2" key="1">
    <citation type="submission" date="2014-03" db="EMBL/GenBank/DDBJ databases">
        <authorList>
            <person name="Aksoy S."/>
            <person name="Warren W."/>
            <person name="Wilson R.K."/>
        </authorList>
    </citation>
    <scope>NUCLEOTIDE SEQUENCE [LARGE SCALE GENOMIC DNA]</scope>
    <source>
        <strain evidence="2">IAEA</strain>
    </source>
</reference>
<reference evidence="1" key="2">
    <citation type="submission" date="2020-05" db="UniProtKB">
        <authorList>
            <consortium name="EnsemblMetazoa"/>
        </authorList>
    </citation>
    <scope>IDENTIFICATION</scope>
    <source>
        <strain evidence="1">IAEA</strain>
    </source>
</reference>
<organism evidence="1 2">
    <name type="scientific">Glossina brevipalpis</name>
    <dbReference type="NCBI Taxonomy" id="37001"/>
    <lineage>
        <taxon>Eukaryota</taxon>
        <taxon>Metazoa</taxon>
        <taxon>Ecdysozoa</taxon>
        <taxon>Arthropoda</taxon>
        <taxon>Hexapoda</taxon>
        <taxon>Insecta</taxon>
        <taxon>Pterygota</taxon>
        <taxon>Neoptera</taxon>
        <taxon>Endopterygota</taxon>
        <taxon>Diptera</taxon>
        <taxon>Brachycera</taxon>
        <taxon>Muscomorpha</taxon>
        <taxon>Hippoboscoidea</taxon>
        <taxon>Glossinidae</taxon>
        <taxon>Glossina</taxon>
    </lineage>
</organism>
<dbReference type="VEuPathDB" id="VectorBase:GBRI030440"/>
<keyword evidence="2" id="KW-1185">Reference proteome</keyword>
<evidence type="ECO:0000313" key="1">
    <source>
        <dbReference type="EnsemblMetazoa" id="GBRI030440-PA"/>
    </source>
</evidence>
<accession>A0A1A9WSJ1</accession>
<dbReference type="InterPro" id="IPR021808">
    <property type="entry name" value="DUF3383"/>
</dbReference>